<dbReference type="Proteomes" id="UP000565576">
    <property type="component" value="Unassembled WGS sequence"/>
</dbReference>
<dbReference type="AlphaFoldDB" id="A0A7X0ISR2"/>
<evidence type="ECO:0008006" key="3">
    <source>
        <dbReference type="Google" id="ProtNLM"/>
    </source>
</evidence>
<dbReference type="EMBL" id="JACHBG010000008">
    <property type="protein sequence ID" value="MBB6486476.1"/>
    <property type="molecule type" value="Genomic_DNA"/>
</dbReference>
<gene>
    <name evidence="1" type="ORF">GGD46_003771</name>
</gene>
<evidence type="ECO:0000313" key="2">
    <source>
        <dbReference type="Proteomes" id="UP000565576"/>
    </source>
</evidence>
<accession>A0A7X0ISR2</accession>
<protein>
    <recommendedName>
        <fullName evidence="3">Four helix bundle protein</fullName>
    </recommendedName>
</protein>
<reference evidence="1 2" key="1">
    <citation type="submission" date="2020-08" db="EMBL/GenBank/DDBJ databases">
        <title>Genomic Encyclopedia of Type Strains, Phase IV (KMG-V): Genome sequencing to study the core and pangenomes of soil and plant-associated prokaryotes.</title>
        <authorList>
            <person name="Whitman W."/>
        </authorList>
    </citation>
    <scope>NUCLEOTIDE SEQUENCE [LARGE SCALE GENOMIC DNA]</scope>
    <source>
        <strain evidence="1 2">SEMIA 4060</strain>
    </source>
</reference>
<organism evidence="1 2">
    <name type="scientific">Rhizobium lusitanum</name>
    <dbReference type="NCBI Taxonomy" id="293958"/>
    <lineage>
        <taxon>Bacteria</taxon>
        <taxon>Pseudomonadati</taxon>
        <taxon>Pseudomonadota</taxon>
        <taxon>Alphaproteobacteria</taxon>
        <taxon>Hyphomicrobiales</taxon>
        <taxon>Rhizobiaceae</taxon>
        <taxon>Rhizobium/Agrobacterium group</taxon>
        <taxon>Rhizobium</taxon>
    </lineage>
</organism>
<proteinExistence type="predicted"/>
<comment type="caution">
    <text evidence="1">The sequence shown here is derived from an EMBL/GenBank/DDBJ whole genome shotgun (WGS) entry which is preliminary data.</text>
</comment>
<dbReference type="RefSeq" id="WP_184706488.1">
    <property type="nucleotide sequence ID" value="NZ_JACHBG010000008.1"/>
</dbReference>
<name>A0A7X0ISR2_9HYPH</name>
<sequence length="104" mass="11633">MHLENLLAEVRILAERFSPIAARGKICGEGEAPDCESDRGLLNITLSCSRISDICSSIAKAGYWECEREMVMQIGAQSRNILHSLNELRRTLEMPKVDSDLRSI</sequence>
<evidence type="ECO:0000313" key="1">
    <source>
        <dbReference type="EMBL" id="MBB6486476.1"/>
    </source>
</evidence>